<evidence type="ECO:0000259" key="1">
    <source>
        <dbReference type="PROSITE" id="PS50994"/>
    </source>
</evidence>
<sequence length="701" mass="78868">MDEAGEEMTFWTTSDHLNSFLPTYAPGRIAPTGRMAPGNQFRGIEVRNYGSSVRQLSDITEPSGTSVGTKPGRLARNLMAAPGILRTAEWPPSEEKKVSFQAVACWFFHHPRKRMKPGEKEMNTLLRNEASSLFFFKAPIRSRSPLLTGSRLISLPLATQMFQFAKFEKSKERRLATELGYGFPIGDPWITDGISPWPFASESVLPSQCPGIHPMHSFRSCTHGAGSSSLLHNSPEQPRSDSLSEPLRRFLTLIAYSKSLIDSRVPYCFDAPIFKGRRKTSYFNDLEMNIRKRIDGWKARHHWIAWDSICQSMKEGGSHVWRNVFPHVSTILGNSHWVVGAGNISLSMANWGAGAFSAQNVDLNTPFREVIQSADFSTLVLPSLSTEAQSILNALPMDDRLRYMGFQMPYQFHFCIRSQQDSLLHLFCQGETASQGSFIFSGCWEIWLARNASVHDSVAMSSSSIINKVKHWCKDLLQLDYPTHSSGFHDSICFQVMHIPMVSPNIPKGKWIKWAPPFGILKLTKSAHFLPIQETYSSDKMVEIYVREVVSRHGVPVTTVSDRDTRFTSRFWRNFLEELGTKLLLSTAYHPQTDGESERTIQTLEDTLRACIIDFGVYLHLYTLSYELSTLRVTPMFPPSVGMLQVCYCNHVFIQALGEVDVAVVETCGNTTNAGKFTFANAKLTGRMSFAKVPSGPRFPP</sequence>
<dbReference type="AlphaFoldDB" id="A0A5N6N240"/>
<organism evidence="2 3">
    <name type="scientific">Mikania micrantha</name>
    <name type="common">bitter vine</name>
    <dbReference type="NCBI Taxonomy" id="192012"/>
    <lineage>
        <taxon>Eukaryota</taxon>
        <taxon>Viridiplantae</taxon>
        <taxon>Streptophyta</taxon>
        <taxon>Embryophyta</taxon>
        <taxon>Tracheophyta</taxon>
        <taxon>Spermatophyta</taxon>
        <taxon>Magnoliopsida</taxon>
        <taxon>eudicotyledons</taxon>
        <taxon>Gunneridae</taxon>
        <taxon>Pentapetalae</taxon>
        <taxon>asterids</taxon>
        <taxon>campanulids</taxon>
        <taxon>Asterales</taxon>
        <taxon>Asteraceae</taxon>
        <taxon>Asteroideae</taxon>
        <taxon>Heliantheae alliance</taxon>
        <taxon>Eupatorieae</taxon>
        <taxon>Mikania</taxon>
    </lineage>
</organism>
<accession>A0A5N6N240</accession>
<dbReference type="SUPFAM" id="SSF53098">
    <property type="entry name" value="Ribonuclease H-like"/>
    <property type="match status" value="1"/>
</dbReference>
<evidence type="ECO:0000313" key="3">
    <source>
        <dbReference type="Proteomes" id="UP000326396"/>
    </source>
</evidence>
<proteinExistence type="predicted"/>
<dbReference type="InterPro" id="IPR012337">
    <property type="entry name" value="RNaseH-like_sf"/>
</dbReference>
<dbReference type="EMBL" id="SZYD01000013">
    <property type="protein sequence ID" value="KAD4384359.1"/>
    <property type="molecule type" value="Genomic_DNA"/>
</dbReference>
<gene>
    <name evidence="2" type="ORF">E3N88_24527</name>
</gene>
<dbReference type="Proteomes" id="UP000326396">
    <property type="component" value="Linkage Group LG3"/>
</dbReference>
<comment type="caution">
    <text evidence="2">The sequence shown here is derived from an EMBL/GenBank/DDBJ whole genome shotgun (WGS) entry which is preliminary data.</text>
</comment>
<dbReference type="PANTHER" id="PTHR37773">
    <property type="entry name" value="TRANSMEMBRANE PROTEIN"/>
    <property type="match status" value="1"/>
</dbReference>
<name>A0A5N6N240_9ASTR</name>
<evidence type="ECO:0000313" key="2">
    <source>
        <dbReference type="EMBL" id="KAD4384359.1"/>
    </source>
</evidence>
<feature type="domain" description="Integrase catalytic" evidence="1">
    <location>
        <begin position="537"/>
        <end position="609"/>
    </location>
</feature>
<reference evidence="2 3" key="1">
    <citation type="submission" date="2019-05" db="EMBL/GenBank/DDBJ databases">
        <title>Mikania micrantha, genome provides insights into the molecular mechanism of rapid growth.</title>
        <authorList>
            <person name="Liu B."/>
        </authorList>
    </citation>
    <scope>NUCLEOTIDE SEQUENCE [LARGE SCALE GENOMIC DNA]</scope>
    <source>
        <strain evidence="2">NLD-2019</strain>
        <tissue evidence="2">Leaf</tissue>
    </source>
</reference>
<dbReference type="InterPro" id="IPR044987">
    <property type="entry name" value="AtMg00030-like"/>
</dbReference>
<dbReference type="GO" id="GO:0003676">
    <property type="term" value="F:nucleic acid binding"/>
    <property type="evidence" value="ECO:0007669"/>
    <property type="project" value="InterPro"/>
</dbReference>
<dbReference type="OrthoDB" id="1304301at2759"/>
<dbReference type="GO" id="GO:0015074">
    <property type="term" value="P:DNA integration"/>
    <property type="evidence" value="ECO:0007669"/>
    <property type="project" value="InterPro"/>
</dbReference>
<dbReference type="PROSITE" id="PS50994">
    <property type="entry name" value="INTEGRASE"/>
    <property type="match status" value="1"/>
</dbReference>
<dbReference type="PANTHER" id="PTHR37773:SF1">
    <property type="entry name" value="TRANSMEMBRANE PROTEIN"/>
    <property type="match status" value="1"/>
</dbReference>
<dbReference type="InterPro" id="IPR001584">
    <property type="entry name" value="Integrase_cat-core"/>
</dbReference>
<dbReference type="InterPro" id="IPR036397">
    <property type="entry name" value="RNaseH_sf"/>
</dbReference>
<keyword evidence="3" id="KW-1185">Reference proteome</keyword>
<dbReference type="Gene3D" id="3.30.420.10">
    <property type="entry name" value="Ribonuclease H-like superfamily/Ribonuclease H"/>
    <property type="match status" value="1"/>
</dbReference>
<protein>
    <recommendedName>
        <fullName evidence="1">Integrase catalytic domain-containing protein</fullName>
    </recommendedName>
</protein>